<comment type="caution">
    <text evidence="12">The sequence shown here is derived from an EMBL/GenBank/DDBJ whole genome shotgun (WGS) entry which is preliminary data.</text>
</comment>
<keyword evidence="11" id="KW-0915">Sodium</keyword>
<name>A0A368MZV0_9FLAO</name>
<keyword evidence="11" id="KW-0479">Metal-binding</keyword>
<evidence type="ECO:0000256" key="7">
    <source>
        <dbReference type="ARBA" id="ARBA00023136"/>
    </source>
</evidence>
<accession>A0A368MZV0</accession>
<dbReference type="PANTHER" id="PTHR28259">
    <property type="entry name" value="FLUORIDE EXPORT PROTEIN 1-RELATED"/>
    <property type="match status" value="1"/>
</dbReference>
<feature type="binding site" evidence="11">
    <location>
        <position position="72"/>
    </location>
    <ligand>
        <name>Na(+)</name>
        <dbReference type="ChEBI" id="CHEBI:29101"/>
        <note>structural</note>
    </ligand>
</feature>
<keyword evidence="11" id="KW-0813">Transport</keyword>
<sequence>MKTLFYIFLGGGAGSVLRFLISGYTQKWWVYNSFPMGTFLVNVLGCFLIGIFSTSFLKNDSLRFFLIAGFCGGFTTFSALSAESFSLWQSANYTILLLYILLSILAGIVAVMLGAKISS</sequence>
<keyword evidence="8 11" id="KW-0407">Ion channel</keyword>
<keyword evidence="4 11" id="KW-0812">Transmembrane</keyword>
<dbReference type="GO" id="GO:0062054">
    <property type="term" value="F:fluoride channel activity"/>
    <property type="evidence" value="ECO:0007669"/>
    <property type="project" value="UniProtKB-UniRule"/>
</dbReference>
<evidence type="ECO:0000256" key="2">
    <source>
        <dbReference type="ARBA" id="ARBA00022475"/>
    </source>
</evidence>
<organism evidence="12 13">
    <name type="scientific">Chryseobacterium lacus</name>
    <dbReference type="NCBI Taxonomy" id="2058346"/>
    <lineage>
        <taxon>Bacteria</taxon>
        <taxon>Pseudomonadati</taxon>
        <taxon>Bacteroidota</taxon>
        <taxon>Flavobacteriia</taxon>
        <taxon>Flavobacteriales</taxon>
        <taxon>Weeksellaceae</taxon>
        <taxon>Chryseobacterium group</taxon>
        <taxon>Chryseobacterium</taxon>
    </lineage>
</organism>
<dbReference type="OrthoDB" id="9815830at2"/>
<keyword evidence="5 11" id="KW-1133">Transmembrane helix</keyword>
<keyword evidence="6 11" id="KW-0406">Ion transport</keyword>
<evidence type="ECO:0000256" key="10">
    <source>
        <dbReference type="ARBA" id="ARBA00035585"/>
    </source>
</evidence>
<evidence type="ECO:0000256" key="9">
    <source>
        <dbReference type="ARBA" id="ARBA00035120"/>
    </source>
</evidence>
<dbReference type="NCBIfam" id="TIGR00494">
    <property type="entry name" value="crcB"/>
    <property type="match status" value="1"/>
</dbReference>
<gene>
    <name evidence="11 12" type="primary">crcB</name>
    <name evidence="11" type="synonym">fluC</name>
    <name evidence="12" type="ORF">DQ356_08115</name>
</gene>
<evidence type="ECO:0000313" key="12">
    <source>
        <dbReference type="EMBL" id="RCU42855.1"/>
    </source>
</evidence>
<feature type="binding site" evidence="11">
    <location>
        <position position="75"/>
    </location>
    <ligand>
        <name>Na(+)</name>
        <dbReference type="ChEBI" id="CHEBI:29101"/>
        <note>structural</note>
    </ligand>
</feature>
<evidence type="ECO:0000313" key="13">
    <source>
        <dbReference type="Proteomes" id="UP000252172"/>
    </source>
</evidence>
<comment type="catalytic activity">
    <reaction evidence="10">
        <text>fluoride(in) = fluoride(out)</text>
        <dbReference type="Rhea" id="RHEA:76159"/>
        <dbReference type="ChEBI" id="CHEBI:17051"/>
    </reaction>
    <physiologicalReaction direction="left-to-right" evidence="10">
        <dbReference type="Rhea" id="RHEA:76160"/>
    </physiologicalReaction>
</comment>
<evidence type="ECO:0000256" key="6">
    <source>
        <dbReference type="ARBA" id="ARBA00023065"/>
    </source>
</evidence>
<protein>
    <recommendedName>
        <fullName evidence="11">Fluoride-specific ion channel FluC</fullName>
    </recommendedName>
</protein>
<dbReference type="PANTHER" id="PTHR28259:SF1">
    <property type="entry name" value="FLUORIDE EXPORT PROTEIN 1-RELATED"/>
    <property type="match status" value="1"/>
</dbReference>
<evidence type="ECO:0000256" key="3">
    <source>
        <dbReference type="ARBA" id="ARBA00022519"/>
    </source>
</evidence>
<keyword evidence="2 11" id="KW-1003">Cell membrane</keyword>
<dbReference type="InterPro" id="IPR003691">
    <property type="entry name" value="FluC"/>
</dbReference>
<comment type="similarity">
    <text evidence="9 11">Belongs to the fluoride channel Fluc/FEX (TC 1.A.43) family.</text>
</comment>
<dbReference type="AlphaFoldDB" id="A0A368MZV0"/>
<reference evidence="12 13" key="1">
    <citation type="submission" date="2018-07" db="EMBL/GenBank/DDBJ databases">
        <title>Chryseobacterium lacus sp. nov., isolated from lake water.</title>
        <authorList>
            <person name="Li C.-M."/>
        </authorList>
    </citation>
    <scope>NUCLEOTIDE SEQUENCE [LARGE SCALE GENOMIC DNA]</scope>
    <source>
        <strain evidence="12 13">YLOS41</strain>
    </source>
</reference>
<feature type="transmembrane region" description="Helical" evidence="11">
    <location>
        <begin position="94"/>
        <end position="115"/>
    </location>
</feature>
<keyword evidence="3" id="KW-0997">Cell inner membrane</keyword>
<dbReference type="GO" id="GO:0046872">
    <property type="term" value="F:metal ion binding"/>
    <property type="evidence" value="ECO:0007669"/>
    <property type="project" value="UniProtKB-KW"/>
</dbReference>
<dbReference type="RefSeq" id="WP_114304066.1">
    <property type="nucleotide sequence ID" value="NZ_QPIE01000005.1"/>
</dbReference>
<dbReference type="HAMAP" id="MF_00454">
    <property type="entry name" value="FluC"/>
    <property type="match status" value="1"/>
</dbReference>
<evidence type="ECO:0000256" key="1">
    <source>
        <dbReference type="ARBA" id="ARBA00004651"/>
    </source>
</evidence>
<feature type="transmembrane region" description="Helical" evidence="11">
    <location>
        <begin position="64"/>
        <end position="82"/>
    </location>
</feature>
<dbReference type="GO" id="GO:0140114">
    <property type="term" value="P:cellular detoxification of fluoride"/>
    <property type="evidence" value="ECO:0007669"/>
    <property type="project" value="UniProtKB-UniRule"/>
</dbReference>
<proteinExistence type="inferred from homology"/>
<evidence type="ECO:0000256" key="11">
    <source>
        <dbReference type="HAMAP-Rule" id="MF_00454"/>
    </source>
</evidence>
<feature type="transmembrane region" description="Helical" evidence="11">
    <location>
        <begin position="28"/>
        <end position="52"/>
    </location>
</feature>
<evidence type="ECO:0000256" key="5">
    <source>
        <dbReference type="ARBA" id="ARBA00022989"/>
    </source>
</evidence>
<dbReference type="GO" id="GO:0005886">
    <property type="term" value="C:plasma membrane"/>
    <property type="evidence" value="ECO:0007669"/>
    <property type="project" value="UniProtKB-SubCell"/>
</dbReference>
<keyword evidence="13" id="KW-1185">Reference proteome</keyword>
<keyword evidence="7 11" id="KW-0472">Membrane</keyword>
<dbReference type="Proteomes" id="UP000252172">
    <property type="component" value="Unassembled WGS sequence"/>
</dbReference>
<dbReference type="Pfam" id="PF02537">
    <property type="entry name" value="CRCB"/>
    <property type="match status" value="1"/>
</dbReference>
<evidence type="ECO:0000256" key="4">
    <source>
        <dbReference type="ARBA" id="ARBA00022692"/>
    </source>
</evidence>
<comment type="activity regulation">
    <text evidence="11">Na(+) is not transported, but it plays an essential structural role and its presence is essential for fluoride channel function.</text>
</comment>
<dbReference type="EMBL" id="QPIE01000005">
    <property type="protein sequence ID" value="RCU42855.1"/>
    <property type="molecule type" value="Genomic_DNA"/>
</dbReference>
<comment type="subcellular location">
    <subcellularLocation>
        <location evidence="1 11">Cell membrane</location>
        <topology evidence="1 11">Multi-pass membrane protein</topology>
    </subcellularLocation>
</comment>
<evidence type="ECO:0000256" key="8">
    <source>
        <dbReference type="ARBA" id="ARBA00023303"/>
    </source>
</evidence>
<comment type="function">
    <text evidence="11">Fluoride-specific ion channel. Important for reducing fluoride concentration in the cell, thus reducing its toxicity.</text>
</comment>